<dbReference type="PROSITE" id="PS51257">
    <property type="entry name" value="PROKAR_LIPOPROTEIN"/>
    <property type="match status" value="1"/>
</dbReference>
<dbReference type="InterPro" id="IPR003378">
    <property type="entry name" value="Fringe-like_glycosylTrfase"/>
</dbReference>
<dbReference type="GO" id="GO:0016020">
    <property type="term" value="C:membrane"/>
    <property type="evidence" value="ECO:0007669"/>
    <property type="project" value="UniProtKB-SubCell"/>
</dbReference>
<evidence type="ECO:0000256" key="2">
    <source>
        <dbReference type="ARBA" id="ARBA00022676"/>
    </source>
</evidence>
<feature type="compositionally biased region" description="Low complexity" evidence="8">
    <location>
        <begin position="63"/>
        <end position="79"/>
    </location>
</feature>
<evidence type="ECO:0000256" key="7">
    <source>
        <dbReference type="ARBA" id="ARBA00023136"/>
    </source>
</evidence>
<dbReference type="EMBL" id="JAFBMS010000025">
    <property type="protein sequence ID" value="KAG9343000.1"/>
    <property type="molecule type" value="Genomic_DNA"/>
</dbReference>
<evidence type="ECO:0000313" key="10">
    <source>
        <dbReference type="EMBL" id="KAG9343000.1"/>
    </source>
</evidence>
<dbReference type="AlphaFoldDB" id="A0A8T2NUT7"/>
<organism evidence="10 11">
    <name type="scientific">Albula glossodonta</name>
    <name type="common">roundjaw bonefish</name>
    <dbReference type="NCBI Taxonomy" id="121402"/>
    <lineage>
        <taxon>Eukaryota</taxon>
        <taxon>Metazoa</taxon>
        <taxon>Chordata</taxon>
        <taxon>Craniata</taxon>
        <taxon>Vertebrata</taxon>
        <taxon>Euteleostomi</taxon>
        <taxon>Actinopterygii</taxon>
        <taxon>Neopterygii</taxon>
        <taxon>Teleostei</taxon>
        <taxon>Albuliformes</taxon>
        <taxon>Albulidae</taxon>
        <taxon>Albula</taxon>
    </lineage>
</organism>
<feature type="compositionally biased region" description="Basic and acidic residues" evidence="8">
    <location>
        <begin position="90"/>
        <end position="99"/>
    </location>
</feature>
<evidence type="ECO:0000256" key="1">
    <source>
        <dbReference type="ARBA" id="ARBA00004606"/>
    </source>
</evidence>
<reference evidence="10" key="1">
    <citation type="thesis" date="2021" institute="BYU ScholarsArchive" country="Provo, UT, USA">
        <title>Applications of and Algorithms for Genome Assembly and Genomic Analyses with an Emphasis on Marine Teleosts.</title>
        <authorList>
            <person name="Pickett B.D."/>
        </authorList>
    </citation>
    <scope>NUCLEOTIDE SEQUENCE</scope>
    <source>
        <strain evidence="10">HI-2016</strain>
    </source>
</reference>
<comment type="subcellular location">
    <subcellularLocation>
        <location evidence="1">Membrane</location>
        <topology evidence="1">Single-pass type II membrane protein</topology>
    </subcellularLocation>
</comment>
<dbReference type="Pfam" id="PF02434">
    <property type="entry name" value="Fringe"/>
    <property type="match status" value="1"/>
</dbReference>
<keyword evidence="5" id="KW-0735">Signal-anchor</keyword>
<keyword evidence="3" id="KW-0808">Transferase</keyword>
<evidence type="ECO:0000256" key="6">
    <source>
        <dbReference type="ARBA" id="ARBA00022989"/>
    </source>
</evidence>
<dbReference type="Gene3D" id="3.90.550.50">
    <property type="match status" value="1"/>
</dbReference>
<feature type="domain" description="Fringe-like glycosyltransferase" evidence="9">
    <location>
        <begin position="115"/>
        <end position="152"/>
    </location>
</feature>
<protein>
    <recommendedName>
        <fullName evidence="9">Fringe-like glycosyltransferase domain-containing protein</fullName>
    </recommendedName>
</protein>
<keyword evidence="4" id="KW-0812">Transmembrane</keyword>
<evidence type="ECO:0000256" key="8">
    <source>
        <dbReference type="SAM" id="MobiDB-lite"/>
    </source>
</evidence>
<evidence type="ECO:0000256" key="5">
    <source>
        <dbReference type="ARBA" id="ARBA00022968"/>
    </source>
</evidence>
<keyword evidence="11" id="KW-1185">Reference proteome</keyword>
<comment type="caution">
    <text evidence="10">The sequence shown here is derived from an EMBL/GenBank/DDBJ whole genome shotgun (WGS) entry which is preliminary data.</text>
</comment>
<sequence>MLKSCGKKLAISIVGATVSCLVVLLVAAQHQVIQVAEVPIESEVGMRSLQSLDSMDTNAGAPSDQSSELQSQDSSQAASRKGFSAYFSKLTRDRRDIEKPASQAGSTTEATPAEDINPNDIFIAVKTTKKFHQSRLGLLLDTWISRNLQQVALPTNQHS</sequence>
<accession>A0A8T2NUT7</accession>
<keyword evidence="2" id="KW-0328">Glycosyltransferase</keyword>
<gene>
    <name evidence="10" type="ORF">JZ751_015217</name>
</gene>
<keyword evidence="7" id="KW-0472">Membrane</keyword>
<dbReference type="Proteomes" id="UP000824540">
    <property type="component" value="Unassembled WGS sequence"/>
</dbReference>
<dbReference type="GO" id="GO:0016757">
    <property type="term" value="F:glycosyltransferase activity"/>
    <property type="evidence" value="ECO:0007669"/>
    <property type="project" value="UniProtKB-KW"/>
</dbReference>
<evidence type="ECO:0000313" key="11">
    <source>
        <dbReference type="Proteomes" id="UP000824540"/>
    </source>
</evidence>
<proteinExistence type="predicted"/>
<evidence type="ECO:0000256" key="3">
    <source>
        <dbReference type="ARBA" id="ARBA00022679"/>
    </source>
</evidence>
<name>A0A8T2NUT7_9TELE</name>
<feature type="region of interest" description="Disordered" evidence="8">
    <location>
        <begin position="53"/>
        <end position="114"/>
    </location>
</feature>
<evidence type="ECO:0000256" key="4">
    <source>
        <dbReference type="ARBA" id="ARBA00022692"/>
    </source>
</evidence>
<evidence type="ECO:0000259" key="9">
    <source>
        <dbReference type="Pfam" id="PF02434"/>
    </source>
</evidence>
<keyword evidence="6" id="KW-1133">Transmembrane helix</keyword>
<dbReference type="OrthoDB" id="8959630at2759"/>